<reference evidence="1 2" key="1">
    <citation type="submission" date="2016-04" db="EMBL/GenBank/DDBJ databases">
        <title>Deep-sea bacteria in the southern Pacific.</title>
        <authorList>
            <person name="Tang K."/>
        </authorList>
    </citation>
    <scope>NUCLEOTIDE SEQUENCE [LARGE SCALE GENOMIC DNA]</scope>
    <source>
        <strain evidence="1 2">JLT2014</strain>
    </source>
</reference>
<gene>
    <name evidence="1" type="ORF">Ga0080574_TMP2607</name>
</gene>
<evidence type="ECO:0000313" key="2">
    <source>
        <dbReference type="Proteomes" id="UP000187059"/>
    </source>
</evidence>
<accession>A0A1P8UU70</accession>
<proteinExistence type="predicted"/>
<dbReference type="EMBL" id="CP015093">
    <property type="protein sequence ID" value="APZ52941.1"/>
    <property type="molecule type" value="Genomic_DNA"/>
</dbReference>
<protein>
    <submittedName>
        <fullName evidence="1">Uncharacterized protein</fullName>
    </submittedName>
</protein>
<dbReference type="AlphaFoldDB" id="A0A1P8UU70"/>
<sequence length="52" mass="5712">MGGLDCVHAPAEQGDIAFVRILGSFSSAHGIQRRIGPARKNLSCRCFNFLRH</sequence>
<dbReference type="Proteomes" id="UP000187059">
    <property type="component" value="Chromosome"/>
</dbReference>
<evidence type="ECO:0000313" key="1">
    <source>
        <dbReference type="EMBL" id="APZ52941.1"/>
    </source>
</evidence>
<organism evidence="1 2">
    <name type="scientific">Salipiger abyssi</name>
    <dbReference type="NCBI Taxonomy" id="1250539"/>
    <lineage>
        <taxon>Bacteria</taxon>
        <taxon>Pseudomonadati</taxon>
        <taxon>Pseudomonadota</taxon>
        <taxon>Alphaproteobacteria</taxon>
        <taxon>Rhodobacterales</taxon>
        <taxon>Roseobacteraceae</taxon>
        <taxon>Salipiger</taxon>
    </lineage>
</organism>
<dbReference type="KEGG" id="paby:Ga0080574_TMP2607"/>
<dbReference type="STRING" id="1250539.Ga0080574_TMP2607"/>
<keyword evidence="2" id="KW-1185">Reference proteome</keyword>
<name>A0A1P8UU70_9RHOB</name>